<name>A7RL55_NEMVE</name>
<dbReference type="InterPro" id="IPR052817">
    <property type="entry name" value="MIT_domain_contain_protein1"/>
</dbReference>
<dbReference type="AlphaFoldDB" id="A7RL55"/>
<dbReference type="PANTHER" id="PTHR21222">
    <property type="entry name" value="MIT DOMAIN-CONTAINING PROTEIN 1"/>
    <property type="match status" value="1"/>
</dbReference>
<dbReference type="InterPro" id="IPR038113">
    <property type="entry name" value="MITD1_C_sf"/>
</dbReference>
<feature type="coiled-coil region" evidence="1">
    <location>
        <begin position="49"/>
        <end position="76"/>
    </location>
</feature>
<dbReference type="CDD" id="cd02685">
    <property type="entry name" value="MIT_C"/>
    <property type="match status" value="1"/>
</dbReference>
<keyword evidence="4" id="KW-1185">Reference proteome</keyword>
<dbReference type="InterPro" id="IPR032341">
    <property type="entry name" value="MITD1_C"/>
</dbReference>
<dbReference type="KEGG" id="nve:5520005"/>
<dbReference type="Gene3D" id="1.20.58.80">
    <property type="entry name" value="Phosphotransferase system, lactose/cellobiose-type IIA subunit"/>
    <property type="match status" value="1"/>
</dbReference>
<dbReference type="InParanoid" id="A7RL55"/>
<dbReference type="HOGENOM" id="CLU_088713_1_0_1"/>
<evidence type="ECO:0000313" key="4">
    <source>
        <dbReference type="Proteomes" id="UP000001593"/>
    </source>
</evidence>
<sequence>MSLEAAISVLKRAVELDEGKSYSEALVCYQEGIGLLLQVVKSTTNEITKTRYKEQLNSYFERAENLKRTVKEQKEAGKYHEQIQIKDGSKGYSYSKIFGRYLDENVEEVTIEDPYIRGIHQIYNFLRLCELFVLHGSVRRINLITGLDDDPSTQQQRLKELTSDLKRHNIDLQVDYSHTLHDREIRFSNGWVIKIGRGLDFYKKPRGKFSIGYCNYNLRECHETTIDIFLKRKQ</sequence>
<reference evidence="3 4" key="1">
    <citation type="journal article" date="2007" name="Science">
        <title>Sea anemone genome reveals ancestral eumetazoan gene repertoire and genomic organization.</title>
        <authorList>
            <person name="Putnam N.H."/>
            <person name="Srivastava M."/>
            <person name="Hellsten U."/>
            <person name="Dirks B."/>
            <person name="Chapman J."/>
            <person name="Salamov A."/>
            <person name="Terry A."/>
            <person name="Shapiro H."/>
            <person name="Lindquist E."/>
            <person name="Kapitonov V.V."/>
            <person name="Jurka J."/>
            <person name="Genikhovich G."/>
            <person name="Grigoriev I.V."/>
            <person name="Lucas S.M."/>
            <person name="Steele R.E."/>
            <person name="Finnerty J.R."/>
            <person name="Technau U."/>
            <person name="Martindale M.Q."/>
            <person name="Rokhsar D.S."/>
        </authorList>
    </citation>
    <scope>NUCLEOTIDE SEQUENCE [LARGE SCALE GENOMIC DNA]</scope>
    <source>
        <strain evidence="4">CH2 X CH6</strain>
    </source>
</reference>
<dbReference type="Gene3D" id="3.30.870.30">
    <property type="entry name" value="MITD, C-terminal phospholipase D-like domain"/>
    <property type="match status" value="1"/>
</dbReference>
<dbReference type="Pfam" id="PF16565">
    <property type="entry name" value="MIT_C"/>
    <property type="match status" value="1"/>
</dbReference>
<dbReference type="SMART" id="SM00745">
    <property type="entry name" value="MIT"/>
    <property type="match status" value="1"/>
</dbReference>
<dbReference type="OrthoDB" id="19553at2759"/>
<accession>A7RL55</accession>
<dbReference type="InterPro" id="IPR007330">
    <property type="entry name" value="MIT_dom"/>
</dbReference>
<evidence type="ECO:0000259" key="2">
    <source>
        <dbReference type="SMART" id="SM00745"/>
    </source>
</evidence>
<organism evidence="3 4">
    <name type="scientific">Nematostella vectensis</name>
    <name type="common">Starlet sea anemone</name>
    <dbReference type="NCBI Taxonomy" id="45351"/>
    <lineage>
        <taxon>Eukaryota</taxon>
        <taxon>Metazoa</taxon>
        <taxon>Cnidaria</taxon>
        <taxon>Anthozoa</taxon>
        <taxon>Hexacorallia</taxon>
        <taxon>Actiniaria</taxon>
        <taxon>Edwardsiidae</taxon>
        <taxon>Nematostella</taxon>
    </lineage>
</organism>
<protein>
    <recommendedName>
        <fullName evidence="2">MIT domain-containing protein</fullName>
    </recommendedName>
</protein>
<proteinExistence type="predicted"/>
<dbReference type="STRING" id="45351.A7RL55"/>
<feature type="domain" description="MIT" evidence="2">
    <location>
        <begin position="1"/>
        <end position="77"/>
    </location>
</feature>
<dbReference type="OMA" id="FYKASNP"/>
<dbReference type="EMBL" id="DS469517">
    <property type="protein sequence ID" value="EDO47870.1"/>
    <property type="molecule type" value="Genomic_DNA"/>
</dbReference>
<gene>
    <name evidence="3" type="ORF">NEMVEDRAFT_v1g85496</name>
</gene>
<dbReference type="eggNOG" id="KOG4509">
    <property type="taxonomic scope" value="Eukaryota"/>
</dbReference>
<dbReference type="InterPro" id="IPR036181">
    <property type="entry name" value="MIT_dom_sf"/>
</dbReference>
<dbReference type="SUPFAM" id="SSF116846">
    <property type="entry name" value="MIT domain"/>
    <property type="match status" value="1"/>
</dbReference>
<dbReference type="PANTHER" id="PTHR21222:SF1">
    <property type="entry name" value="MIT DOMAIN-CONTAINING PROTEIN 1"/>
    <property type="match status" value="1"/>
</dbReference>
<dbReference type="PhylomeDB" id="A7RL55"/>
<evidence type="ECO:0000256" key="1">
    <source>
        <dbReference type="SAM" id="Coils"/>
    </source>
</evidence>
<evidence type="ECO:0000313" key="3">
    <source>
        <dbReference type="EMBL" id="EDO47870.1"/>
    </source>
</evidence>
<dbReference type="Proteomes" id="UP000001593">
    <property type="component" value="Unassembled WGS sequence"/>
</dbReference>
<keyword evidence="1" id="KW-0175">Coiled coil</keyword>
<dbReference type="Pfam" id="PF04212">
    <property type="entry name" value="MIT"/>
    <property type="match status" value="1"/>
</dbReference>